<dbReference type="InterPro" id="IPR015421">
    <property type="entry name" value="PyrdxlP-dep_Trfase_major"/>
</dbReference>
<dbReference type="SUPFAM" id="SSF53383">
    <property type="entry name" value="PLP-dependent transferases"/>
    <property type="match status" value="1"/>
</dbReference>
<comment type="caution">
    <text evidence="5">The sequence shown here is derived from an EMBL/GenBank/DDBJ whole genome shotgun (WGS) entry which is preliminary data.</text>
</comment>
<organism evidence="5 6">
    <name type="scientific">Rhodovarius crocodyli</name>
    <dbReference type="NCBI Taxonomy" id="1979269"/>
    <lineage>
        <taxon>Bacteria</taxon>
        <taxon>Pseudomonadati</taxon>
        <taxon>Pseudomonadota</taxon>
        <taxon>Alphaproteobacteria</taxon>
        <taxon>Acetobacterales</taxon>
        <taxon>Roseomonadaceae</taxon>
        <taxon>Rhodovarius</taxon>
    </lineage>
</organism>
<protein>
    <submittedName>
        <fullName evidence="5">Aminotransferase DegT</fullName>
    </submittedName>
</protein>
<dbReference type="GO" id="GO:0030170">
    <property type="term" value="F:pyridoxal phosphate binding"/>
    <property type="evidence" value="ECO:0007669"/>
    <property type="project" value="TreeGrafter"/>
</dbReference>
<proteinExistence type="inferred from homology"/>
<dbReference type="InterPro" id="IPR000653">
    <property type="entry name" value="DegT/StrS_aminotransferase"/>
</dbReference>
<dbReference type="GO" id="GO:0000271">
    <property type="term" value="P:polysaccharide biosynthetic process"/>
    <property type="evidence" value="ECO:0007669"/>
    <property type="project" value="TreeGrafter"/>
</dbReference>
<evidence type="ECO:0000313" key="6">
    <source>
        <dbReference type="Proteomes" id="UP000282957"/>
    </source>
</evidence>
<evidence type="ECO:0000313" key="5">
    <source>
        <dbReference type="EMBL" id="RVT97427.1"/>
    </source>
</evidence>
<keyword evidence="5" id="KW-0032">Aminotransferase</keyword>
<evidence type="ECO:0000256" key="4">
    <source>
        <dbReference type="RuleBase" id="RU004508"/>
    </source>
</evidence>
<dbReference type="InterPro" id="IPR015424">
    <property type="entry name" value="PyrdxlP-dep_Trfase"/>
</dbReference>
<dbReference type="Gene3D" id="3.40.640.10">
    <property type="entry name" value="Type I PLP-dependent aspartate aminotransferase-like (Major domain)"/>
    <property type="match status" value="1"/>
</dbReference>
<dbReference type="EMBL" id="SACL01000002">
    <property type="protein sequence ID" value="RVT97427.1"/>
    <property type="molecule type" value="Genomic_DNA"/>
</dbReference>
<keyword evidence="3 4" id="KW-0663">Pyridoxal phosphate</keyword>
<evidence type="ECO:0000256" key="3">
    <source>
        <dbReference type="PIRSR" id="PIRSR000390-2"/>
    </source>
</evidence>
<dbReference type="Gene3D" id="3.90.1150.10">
    <property type="entry name" value="Aspartate Aminotransferase, domain 1"/>
    <property type="match status" value="1"/>
</dbReference>
<sequence length="401" mass="42110">MTPLTGQAISQASVIPFPTPRPAEEKRPRLLLSPPHLAGDELEELRATIDSGWLAPAGPALAAFEGQLSAVLGMPHVVALASGTAALHLGFHLLGIQPGDEVWAPSLTFIATVAPAVQMGATPRFLDVDPATWTLDPALLRAELSAAARRGRLPRAVVTVDLYGQPADMQAITAACAEWGVPVLSDSAESLGSVQRGGHAGLGARLAAFSFNGNKIVTCGGGGALASEDPWLIAQARRLAAQSREDSVLYQHETTGFSYGMSSVLASVGLAQLRRLPERVAARRAVHERYREALSGVAGLSFTAEPGWARGNRWLTVLSVDPAASGTTREALREALAAEGIESRPVFKPLHLQPAFRDAPRAGGEVAAALFENGLCLPSGSQMTAQDQGRVITVIRRACGR</sequence>
<dbReference type="PANTHER" id="PTHR30244">
    <property type="entry name" value="TRANSAMINASE"/>
    <property type="match status" value="1"/>
</dbReference>
<dbReference type="Proteomes" id="UP000282957">
    <property type="component" value="Unassembled WGS sequence"/>
</dbReference>
<gene>
    <name evidence="5" type="ORF">EOD42_06230</name>
</gene>
<comment type="similarity">
    <text evidence="1 4">Belongs to the DegT/DnrJ/EryC1 family.</text>
</comment>
<keyword evidence="6" id="KW-1185">Reference proteome</keyword>
<dbReference type="Pfam" id="PF01041">
    <property type="entry name" value="DegT_DnrJ_EryC1"/>
    <property type="match status" value="1"/>
</dbReference>
<dbReference type="OrthoDB" id="7260855at2"/>
<name>A0A437MIE4_9PROT</name>
<dbReference type="CDD" id="cd00616">
    <property type="entry name" value="AHBA_syn"/>
    <property type="match status" value="1"/>
</dbReference>
<dbReference type="RefSeq" id="WP_127786655.1">
    <property type="nucleotide sequence ID" value="NZ_SACL01000002.1"/>
</dbReference>
<dbReference type="InterPro" id="IPR015422">
    <property type="entry name" value="PyrdxlP-dep_Trfase_small"/>
</dbReference>
<dbReference type="AlphaFoldDB" id="A0A437MIE4"/>
<evidence type="ECO:0000256" key="2">
    <source>
        <dbReference type="PIRSR" id="PIRSR000390-1"/>
    </source>
</evidence>
<accession>A0A437MIE4</accession>
<feature type="active site" description="Proton acceptor" evidence="2">
    <location>
        <position position="215"/>
    </location>
</feature>
<evidence type="ECO:0000256" key="1">
    <source>
        <dbReference type="ARBA" id="ARBA00037999"/>
    </source>
</evidence>
<dbReference type="GO" id="GO:0008483">
    <property type="term" value="F:transaminase activity"/>
    <property type="evidence" value="ECO:0007669"/>
    <property type="project" value="UniProtKB-KW"/>
</dbReference>
<reference evidence="5 6" key="1">
    <citation type="submission" date="2019-01" db="EMBL/GenBank/DDBJ databases">
        <authorList>
            <person name="Chen W.-M."/>
        </authorList>
    </citation>
    <scope>NUCLEOTIDE SEQUENCE [LARGE SCALE GENOMIC DNA]</scope>
    <source>
        <strain evidence="5 6">CCP-6</strain>
    </source>
</reference>
<feature type="modified residue" description="N6-(pyridoxal phosphate)lysine" evidence="3">
    <location>
        <position position="215"/>
    </location>
</feature>
<dbReference type="PANTHER" id="PTHR30244:SF34">
    <property type="entry name" value="DTDP-4-AMINO-4,6-DIDEOXYGALACTOSE TRANSAMINASE"/>
    <property type="match status" value="1"/>
</dbReference>
<keyword evidence="5" id="KW-0808">Transferase</keyword>
<dbReference type="PIRSF" id="PIRSF000390">
    <property type="entry name" value="PLP_StrS"/>
    <property type="match status" value="1"/>
</dbReference>